<organism>
    <name type="scientific">Serpula lacrymans var. lacrymans (strain S7.9)</name>
    <name type="common">Dry rot fungus</name>
    <dbReference type="NCBI Taxonomy" id="578457"/>
    <lineage>
        <taxon>Eukaryota</taxon>
        <taxon>Fungi</taxon>
        <taxon>Dikarya</taxon>
        <taxon>Basidiomycota</taxon>
        <taxon>Agaricomycotina</taxon>
        <taxon>Agaricomycetes</taxon>
        <taxon>Agaricomycetidae</taxon>
        <taxon>Boletales</taxon>
        <taxon>Coniophorineae</taxon>
        <taxon>Serpulaceae</taxon>
        <taxon>Serpula</taxon>
    </lineage>
</organism>
<dbReference type="HOGENOM" id="CLU_2759380_0_0_1"/>
<name>F8NVB2_SERL9</name>
<dbReference type="EMBL" id="GL945433">
    <property type="protein sequence ID" value="EGO26013.1"/>
    <property type="molecule type" value="Genomic_DNA"/>
</dbReference>
<dbReference type="Proteomes" id="UP000008064">
    <property type="component" value="Unassembled WGS sequence"/>
</dbReference>
<sequence>MRCITENLCRCRRSEIRWMGHITEISSPLELWMGDGLHENLAGCINGEDTALGELQISRPPKYTYPVAQS</sequence>
<accession>F8NVB2</accession>
<proteinExistence type="predicted"/>
<reference evidence="1" key="1">
    <citation type="submission" date="2011-04" db="EMBL/GenBank/DDBJ databases">
        <title>Evolution of plant cell wall degrading machinery underlies the functional diversity of forest fungi.</title>
        <authorList>
            <consortium name="US DOE Joint Genome Institute (JGI-PGF)"/>
            <person name="Eastwood D.C."/>
            <person name="Floudas D."/>
            <person name="Binder M."/>
            <person name="Majcherczyk A."/>
            <person name="Schneider P."/>
            <person name="Aerts A."/>
            <person name="Asiegbu F.O."/>
            <person name="Baker S.E."/>
            <person name="Barry K."/>
            <person name="Bendiksby M."/>
            <person name="Blumentritt M."/>
            <person name="Coutinho P.M."/>
            <person name="Cullen D."/>
            <person name="Cullen D."/>
            <person name="Gathman A."/>
            <person name="Goodell B."/>
            <person name="Henrissat B."/>
            <person name="Ihrmark K."/>
            <person name="Kauserud H."/>
            <person name="Kohler A."/>
            <person name="LaButti K."/>
            <person name="Lapidus A."/>
            <person name="Lavin J.L."/>
            <person name="Lee Y.-H."/>
            <person name="Lindquist E."/>
            <person name="Lilly W."/>
            <person name="Lucas S."/>
            <person name="Morin E."/>
            <person name="Murat C."/>
            <person name="Oguiza J.A."/>
            <person name="Park J."/>
            <person name="Pisabarro A.G."/>
            <person name="Riley R."/>
            <person name="Rosling A."/>
            <person name="Salamov A."/>
            <person name="Schmidt O."/>
            <person name="Schmutz J."/>
            <person name="Skrede I."/>
            <person name="Stenlid J."/>
            <person name="Wiebenga A."/>
            <person name="Xie X."/>
            <person name="Kues U."/>
            <person name="Hibbett D.S."/>
            <person name="Hoffmeister D."/>
            <person name="Hogberg N."/>
            <person name="Martin F."/>
            <person name="Grigoriev I.V."/>
            <person name="Watkinson S.C."/>
        </authorList>
    </citation>
    <scope>NUCLEOTIDE SEQUENCE</scope>
    <source>
        <strain evidence="1">S7.9</strain>
    </source>
</reference>
<gene>
    <name evidence="1" type="ORF">SERLADRAFT_466938</name>
</gene>
<evidence type="ECO:0000313" key="1">
    <source>
        <dbReference type="EMBL" id="EGO26013.1"/>
    </source>
</evidence>
<dbReference type="AlphaFoldDB" id="F8NVB2"/>
<protein>
    <submittedName>
        <fullName evidence="1">Uncharacterized protein</fullName>
    </submittedName>
</protein>
<dbReference type="RefSeq" id="XP_007318135.1">
    <property type="nucleotide sequence ID" value="XM_007318073.1"/>
</dbReference>
<dbReference type="GeneID" id="18819144"/>
<dbReference type="KEGG" id="sla:SERLADRAFT_466938"/>